<gene>
    <name evidence="8" type="ORF">SAMN02745752_02868</name>
</gene>
<dbReference type="PIRSF" id="PIRSF026649">
    <property type="entry name" value="MsbB"/>
    <property type="match status" value="1"/>
</dbReference>
<evidence type="ECO:0000256" key="4">
    <source>
        <dbReference type="ARBA" id="ARBA00022679"/>
    </source>
</evidence>
<reference evidence="8 9" key="1">
    <citation type="submission" date="2016-11" db="EMBL/GenBank/DDBJ databases">
        <authorList>
            <person name="Jaros S."/>
            <person name="Januszkiewicz K."/>
            <person name="Wedrychowicz H."/>
        </authorList>
    </citation>
    <scope>NUCLEOTIDE SEQUENCE [LARGE SCALE GENOMIC DNA]</scope>
    <source>
        <strain evidence="8 9">DSM 21637</strain>
    </source>
</reference>
<comment type="subcellular location">
    <subcellularLocation>
        <location evidence="1">Cell inner membrane</location>
    </subcellularLocation>
</comment>
<dbReference type="PANTHER" id="PTHR30606:SF10">
    <property type="entry name" value="PHOSPHATIDYLINOSITOL MANNOSIDE ACYLTRANSFERASE"/>
    <property type="match status" value="1"/>
</dbReference>
<keyword evidence="9" id="KW-1185">Reference proteome</keyword>
<keyword evidence="3" id="KW-0997">Cell inner membrane</keyword>
<keyword evidence="7" id="KW-0812">Transmembrane</keyword>
<evidence type="ECO:0000256" key="2">
    <source>
        <dbReference type="ARBA" id="ARBA00022475"/>
    </source>
</evidence>
<sequence length="314" mass="35425">MKAGRKKSKKNKYSRPVRAFFIRNGWKLLSYLPLRALQALAVPLGWLIWRGSRRERRVTLTNLKLAFPDLSVAERKSLGKASLIESTRTLLEMGFMWMAPKDRVLASVRSVQGAEELERLQQQQQPVILLGPHIGQWELIGQWFSARFPLTCMYSLPKVRELDPVIRQGRCRTGGFLVPADVKGVAGLLKALRRGEAVGILPDQVPDRGQGGVFAPFYGHPVLTATLLPKLVQKTGARVFTALAKRLPRGEGYELILIPADERVYSTDEQEATAGVNASVEQIISYAPTQYQWAYKRFKRVPKGTPKPYKSRRF</sequence>
<evidence type="ECO:0000256" key="6">
    <source>
        <dbReference type="ARBA" id="ARBA00023315"/>
    </source>
</evidence>
<proteinExistence type="predicted"/>
<evidence type="ECO:0000256" key="1">
    <source>
        <dbReference type="ARBA" id="ARBA00004533"/>
    </source>
</evidence>
<dbReference type="EMBL" id="FPJW01000014">
    <property type="protein sequence ID" value="SFX78436.1"/>
    <property type="molecule type" value="Genomic_DNA"/>
</dbReference>
<dbReference type="STRING" id="1122209.SAMN02745752_02868"/>
<evidence type="ECO:0000256" key="7">
    <source>
        <dbReference type="SAM" id="Phobius"/>
    </source>
</evidence>
<evidence type="ECO:0000313" key="9">
    <source>
        <dbReference type="Proteomes" id="UP000182350"/>
    </source>
</evidence>
<organism evidence="8 9">
    <name type="scientific">Marinospirillum alkaliphilum DSM 21637</name>
    <dbReference type="NCBI Taxonomy" id="1122209"/>
    <lineage>
        <taxon>Bacteria</taxon>
        <taxon>Pseudomonadati</taxon>
        <taxon>Pseudomonadota</taxon>
        <taxon>Gammaproteobacteria</taxon>
        <taxon>Oceanospirillales</taxon>
        <taxon>Oceanospirillaceae</taxon>
        <taxon>Marinospirillum</taxon>
    </lineage>
</organism>
<keyword evidence="5 7" id="KW-0472">Membrane</keyword>
<keyword evidence="2" id="KW-1003">Cell membrane</keyword>
<dbReference type="GO" id="GO:0016746">
    <property type="term" value="F:acyltransferase activity"/>
    <property type="evidence" value="ECO:0007669"/>
    <property type="project" value="UniProtKB-KW"/>
</dbReference>
<evidence type="ECO:0000256" key="3">
    <source>
        <dbReference type="ARBA" id="ARBA00022519"/>
    </source>
</evidence>
<dbReference type="Proteomes" id="UP000182350">
    <property type="component" value="Unassembled WGS sequence"/>
</dbReference>
<evidence type="ECO:0000256" key="5">
    <source>
        <dbReference type="ARBA" id="ARBA00023136"/>
    </source>
</evidence>
<dbReference type="GO" id="GO:0009247">
    <property type="term" value="P:glycolipid biosynthetic process"/>
    <property type="evidence" value="ECO:0007669"/>
    <property type="project" value="UniProtKB-ARBA"/>
</dbReference>
<dbReference type="CDD" id="cd07984">
    <property type="entry name" value="LPLAT_LABLAT-like"/>
    <property type="match status" value="1"/>
</dbReference>
<keyword evidence="4 8" id="KW-0808">Transferase</keyword>
<protein>
    <submittedName>
        <fullName evidence="8">KDO2-lipid IV(A) lauroyltransferase</fullName>
    </submittedName>
</protein>
<keyword evidence="6" id="KW-0012">Acyltransferase</keyword>
<dbReference type="Pfam" id="PF03279">
    <property type="entry name" value="Lip_A_acyltrans"/>
    <property type="match status" value="1"/>
</dbReference>
<feature type="transmembrane region" description="Helical" evidence="7">
    <location>
        <begin position="28"/>
        <end position="49"/>
    </location>
</feature>
<dbReference type="InterPro" id="IPR004960">
    <property type="entry name" value="LipA_acyltrans"/>
</dbReference>
<dbReference type="PANTHER" id="PTHR30606">
    <property type="entry name" value="LIPID A BIOSYNTHESIS LAUROYL ACYLTRANSFERASE"/>
    <property type="match status" value="1"/>
</dbReference>
<evidence type="ECO:0000313" key="8">
    <source>
        <dbReference type="EMBL" id="SFX78436.1"/>
    </source>
</evidence>
<keyword evidence="7" id="KW-1133">Transmembrane helix</keyword>
<dbReference type="OrthoDB" id="9803456at2"/>
<dbReference type="AlphaFoldDB" id="A0A1K1ZXT2"/>
<name>A0A1K1ZXT2_9GAMM</name>
<dbReference type="RefSeq" id="WP_072327205.1">
    <property type="nucleotide sequence ID" value="NZ_FPJW01000014.1"/>
</dbReference>
<dbReference type="GO" id="GO:0005886">
    <property type="term" value="C:plasma membrane"/>
    <property type="evidence" value="ECO:0007669"/>
    <property type="project" value="UniProtKB-SubCell"/>
</dbReference>
<accession>A0A1K1ZXT2</accession>